<dbReference type="Proteomes" id="UP000266622">
    <property type="component" value="Unassembled WGS sequence"/>
</dbReference>
<dbReference type="GO" id="GO:0046872">
    <property type="term" value="F:metal ion binding"/>
    <property type="evidence" value="ECO:0007669"/>
    <property type="project" value="UniProtKB-KW"/>
</dbReference>
<keyword evidence="7" id="KW-0234">DNA repair</keyword>
<evidence type="ECO:0000256" key="9">
    <source>
        <dbReference type="ARBA" id="ARBA00023268"/>
    </source>
</evidence>
<dbReference type="InterPro" id="IPR011257">
    <property type="entry name" value="DNA_glycosylase"/>
</dbReference>
<keyword evidence="9" id="KW-0511">Multifunctional enzyme</keyword>
<keyword evidence="6" id="KW-0411">Iron-sulfur</keyword>
<evidence type="ECO:0000256" key="10">
    <source>
        <dbReference type="ARBA" id="ARBA00023295"/>
    </source>
</evidence>
<evidence type="ECO:0000256" key="5">
    <source>
        <dbReference type="ARBA" id="ARBA00023004"/>
    </source>
</evidence>
<comment type="caution">
    <text evidence="13">The sequence shown here is derived from an EMBL/GenBank/DDBJ whole genome shotgun (WGS) entry which is preliminary data.</text>
</comment>
<keyword evidence="4" id="KW-0378">Hydrolase</keyword>
<dbReference type="Gene3D" id="1.10.340.30">
    <property type="entry name" value="Hypothetical protein, domain 2"/>
    <property type="match status" value="1"/>
</dbReference>
<evidence type="ECO:0000313" key="14">
    <source>
        <dbReference type="Proteomes" id="UP000266622"/>
    </source>
</evidence>
<dbReference type="CDD" id="cd00056">
    <property type="entry name" value="ENDO3c"/>
    <property type="match status" value="1"/>
</dbReference>
<feature type="domain" description="HhH-GPD" evidence="12">
    <location>
        <begin position="44"/>
        <end position="200"/>
    </location>
</feature>
<evidence type="ECO:0000256" key="1">
    <source>
        <dbReference type="ARBA" id="ARBA00022485"/>
    </source>
</evidence>
<dbReference type="GO" id="GO:0016829">
    <property type="term" value="F:lyase activity"/>
    <property type="evidence" value="ECO:0007669"/>
    <property type="project" value="UniProtKB-KW"/>
</dbReference>
<dbReference type="Pfam" id="PF22175">
    <property type="entry name" value="Ogg-HhH"/>
    <property type="match status" value="1"/>
</dbReference>
<evidence type="ECO:0000256" key="8">
    <source>
        <dbReference type="ARBA" id="ARBA00023239"/>
    </source>
</evidence>
<keyword evidence="2" id="KW-0479">Metal-binding</keyword>
<evidence type="ECO:0000256" key="3">
    <source>
        <dbReference type="ARBA" id="ARBA00022763"/>
    </source>
</evidence>
<evidence type="ECO:0000256" key="11">
    <source>
        <dbReference type="SAM" id="Coils"/>
    </source>
</evidence>
<evidence type="ECO:0000256" key="6">
    <source>
        <dbReference type="ARBA" id="ARBA00023014"/>
    </source>
</evidence>
<organism evidence="13 14">
    <name type="scientific">Candidatus Nanoclepta minutus</name>
    <dbReference type="NCBI Taxonomy" id="1940235"/>
    <lineage>
        <taxon>Archaea</taxon>
        <taxon>Nanobdellota</taxon>
        <taxon>Candidatus Nanoclepta</taxon>
    </lineage>
</organism>
<dbReference type="SMART" id="SM00478">
    <property type="entry name" value="ENDO3c"/>
    <property type="match status" value="1"/>
</dbReference>
<proteinExistence type="predicted"/>
<dbReference type="InterPro" id="IPR012092">
    <property type="entry name" value="DNA_glyclase/AP_lyase_Ogg"/>
</dbReference>
<evidence type="ECO:0000313" key="13">
    <source>
        <dbReference type="EMBL" id="RIB35292.1"/>
    </source>
</evidence>
<dbReference type="SUPFAM" id="SSF48150">
    <property type="entry name" value="DNA-glycosylase"/>
    <property type="match status" value="1"/>
</dbReference>
<keyword evidence="5" id="KW-0408">Iron</keyword>
<evidence type="ECO:0000259" key="12">
    <source>
        <dbReference type="SMART" id="SM00478"/>
    </source>
</evidence>
<dbReference type="EMBL" id="MWMI01000003">
    <property type="protein sequence ID" value="RIB35292.1"/>
    <property type="molecule type" value="Genomic_DNA"/>
</dbReference>
<dbReference type="GO" id="GO:0051539">
    <property type="term" value="F:4 iron, 4 sulfur cluster binding"/>
    <property type="evidence" value="ECO:0007669"/>
    <property type="project" value="UniProtKB-KW"/>
</dbReference>
<dbReference type="GO" id="GO:0016799">
    <property type="term" value="F:hydrolase activity, hydrolyzing N-glycosyl compounds"/>
    <property type="evidence" value="ECO:0007669"/>
    <property type="project" value="InterPro"/>
</dbReference>
<evidence type="ECO:0000256" key="4">
    <source>
        <dbReference type="ARBA" id="ARBA00022801"/>
    </source>
</evidence>
<keyword evidence="3" id="KW-0227">DNA damage</keyword>
<name>A0A397WN00_9ARCH</name>
<feature type="coiled-coil region" evidence="11">
    <location>
        <begin position="172"/>
        <end position="200"/>
    </location>
</feature>
<evidence type="ECO:0000256" key="2">
    <source>
        <dbReference type="ARBA" id="ARBA00022723"/>
    </source>
</evidence>
<dbReference type="PANTHER" id="PTHR10359">
    <property type="entry name" value="A/G-SPECIFIC ADENINE GLYCOSYLASE/ENDONUCLEASE III"/>
    <property type="match status" value="1"/>
</dbReference>
<dbReference type="GO" id="GO:0003906">
    <property type="term" value="F:DNA-(apurinic or apyrimidinic site) endonuclease activity"/>
    <property type="evidence" value="ECO:0007669"/>
    <property type="project" value="InterPro"/>
</dbReference>
<dbReference type="InterPro" id="IPR003265">
    <property type="entry name" value="HhH-GPD_domain"/>
</dbReference>
<keyword evidence="10" id="KW-0326">Glycosidase</keyword>
<gene>
    <name evidence="13" type="ORF">BXU00_02055</name>
</gene>
<sequence length="251" mass="30102">MYIRELLIKVLNEVGLQFWWPIDIDYHKKTGGYWELEVILGAILTQNTKWEFVERNIAYLKEKGFIFTPDNLINLKIEDIKVPMRKRKYETIINFYNFFIENFSDITEFKKEQKEKLRENILKIKGIGNETADTILLFAAEKPEMVIDSYTLKLLYENKITKTPGLSYNKAKKMLEEEIKRNADEIRRVIIQQLKKLNREEILREKYNGEPNDNLPLNPFDIIEKEDENQVLTILYKEIHASIDEYCKRRR</sequence>
<evidence type="ECO:0000256" key="7">
    <source>
        <dbReference type="ARBA" id="ARBA00023204"/>
    </source>
</evidence>
<protein>
    <recommendedName>
        <fullName evidence="12">HhH-GPD domain-containing protein</fullName>
    </recommendedName>
</protein>
<keyword evidence="1" id="KW-0004">4Fe-4S</keyword>
<reference evidence="13 14" key="1">
    <citation type="journal article" date="2018" name="Syst. Appl. Microbiol.">
        <title>A new symbiotic nanoarchaeote (Candidatus Nanoclepta minutus) and its host (Zestosphaera tikiterensis gen. nov., sp. nov.) from a New Zealand hot spring.</title>
        <authorList>
            <person name="St John E."/>
            <person name="Liu Y."/>
            <person name="Podar M."/>
            <person name="Stott M.B."/>
            <person name="Meneghin J."/>
            <person name="Chen Z."/>
            <person name="Lagutin K."/>
            <person name="Mitchell K."/>
            <person name="Reysenbach A.L."/>
        </authorList>
    </citation>
    <scope>NUCLEOTIDE SEQUENCE [LARGE SCALE GENOMIC DNA]</scope>
    <source>
        <strain evidence="13">NZ3</strain>
    </source>
</reference>
<dbReference type="AlphaFoldDB" id="A0A397WN00"/>
<dbReference type="GO" id="GO:0006284">
    <property type="term" value="P:base-excision repair"/>
    <property type="evidence" value="ECO:0007669"/>
    <property type="project" value="InterPro"/>
</dbReference>
<keyword evidence="11" id="KW-0175">Coiled coil</keyword>
<accession>A0A397WN00</accession>
<keyword evidence="8" id="KW-0456">Lyase</keyword>
<dbReference type="PANTHER" id="PTHR10359:SF19">
    <property type="entry name" value="DNA REPAIR GLYCOSYLASE MJ1434-RELATED"/>
    <property type="match status" value="1"/>
</dbReference>